<gene>
    <name evidence="1" type="ORF">JTE90_013276</name>
</gene>
<dbReference type="AlphaFoldDB" id="A0AAV6VEP0"/>
<dbReference type="EMBL" id="JAFNEN010000102">
    <property type="protein sequence ID" value="KAG8194528.1"/>
    <property type="molecule type" value="Genomic_DNA"/>
</dbReference>
<proteinExistence type="predicted"/>
<name>A0AAV6VEP0_9ARAC</name>
<accession>A0AAV6VEP0</accession>
<keyword evidence="2" id="KW-1185">Reference proteome</keyword>
<dbReference type="Proteomes" id="UP000827092">
    <property type="component" value="Unassembled WGS sequence"/>
</dbReference>
<organism evidence="1 2">
    <name type="scientific">Oedothorax gibbosus</name>
    <dbReference type="NCBI Taxonomy" id="931172"/>
    <lineage>
        <taxon>Eukaryota</taxon>
        <taxon>Metazoa</taxon>
        <taxon>Ecdysozoa</taxon>
        <taxon>Arthropoda</taxon>
        <taxon>Chelicerata</taxon>
        <taxon>Arachnida</taxon>
        <taxon>Araneae</taxon>
        <taxon>Araneomorphae</taxon>
        <taxon>Entelegynae</taxon>
        <taxon>Araneoidea</taxon>
        <taxon>Linyphiidae</taxon>
        <taxon>Erigoninae</taxon>
        <taxon>Oedothorax</taxon>
    </lineage>
</organism>
<comment type="caution">
    <text evidence="1">The sequence shown here is derived from an EMBL/GenBank/DDBJ whole genome shotgun (WGS) entry which is preliminary data.</text>
</comment>
<evidence type="ECO:0000313" key="1">
    <source>
        <dbReference type="EMBL" id="KAG8194528.1"/>
    </source>
</evidence>
<sequence>MVEDDASFLFKMLCHDKKSSPHEEKEKNCLNYFRPTFRPVLSMATYQRHGDRAKQSSFQSLVKQTTLLPRHLDQSVFSPENTGENG</sequence>
<protein>
    <submittedName>
        <fullName evidence="1">Uncharacterized protein</fullName>
    </submittedName>
</protein>
<evidence type="ECO:0000313" key="2">
    <source>
        <dbReference type="Proteomes" id="UP000827092"/>
    </source>
</evidence>
<reference evidence="1 2" key="1">
    <citation type="journal article" date="2022" name="Nat. Ecol. Evol.">
        <title>A masculinizing supergene underlies an exaggerated male reproductive morph in a spider.</title>
        <authorList>
            <person name="Hendrickx F."/>
            <person name="De Corte Z."/>
            <person name="Sonet G."/>
            <person name="Van Belleghem S.M."/>
            <person name="Kostlbacher S."/>
            <person name="Vangestel C."/>
        </authorList>
    </citation>
    <scope>NUCLEOTIDE SEQUENCE [LARGE SCALE GENOMIC DNA]</scope>
    <source>
        <strain evidence="1">W744_W776</strain>
    </source>
</reference>